<dbReference type="EMBL" id="JACKXE010000001">
    <property type="protein sequence ID" value="MBB6629046.1"/>
    <property type="molecule type" value="Genomic_DNA"/>
</dbReference>
<proteinExistence type="predicted"/>
<dbReference type="Pfam" id="PF06224">
    <property type="entry name" value="AlkZ-like"/>
    <property type="match status" value="1"/>
</dbReference>
<accession>A0A7X0RIQ4</accession>
<protein>
    <submittedName>
        <fullName evidence="1">AlkZ family DNA glycosylase</fullName>
    </submittedName>
</protein>
<organism evidence="1 2">
    <name type="scientific">Nocardioides luti</name>
    <dbReference type="NCBI Taxonomy" id="2761101"/>
    <lineage>
        <taxon>Bacteria</taxon>
        <taxon>Bacillati</taxon>
        <taxon>Actinomycetota</taxon>
        <taxon>Actinomycetes</taxon>
        <taxon>Propionibacteriales</taxon>
        <taxon>Nocardioidaceae</taxon>
        <taxon>Nocardioides</taxon>
    </lineage>
</organism>
<dbReference type="PANTHER" id="PTHR38479:SF2">
    <property type="entry name" value="WINGED HELIX DNA-BINDING DOMAIN-CONTAINING PROTEIN"/>
    <property type="match status" value="1"/>
</dbReference>
<gene>
    <name evidence="1" type="ORF">H5V45_17095</name>
</gene>
<dbReference type="PANTHER" id="PTHR38479">
    <property type="entry name" value="LMO0824 PROTEIN"/>
    <property type="match status" value="1"/>
</dbReference>
<reference evidence="1 2" key="1">
    <citation type="submission" date="2020-08" db="EMBL/GenBank/DDBJ databases">
        <authorList>
            <person name="Seo M.-J."/>
        </authorList>
    </citation>
    <scope>NUCLEOTIDE SEQUENCE [LARGE SCALE GENOMIC DNA]</scope>
    <source>
        <strain evidence="1 2">KIGAM211</strain>
    </source>
</reference>
<dbReference type="AlphaFoldDB" id="A0A7X0RIQ4"/>
<sequence>MSDTTQVAVSWAAALGWRLERHLLAPVGDGSAAHVVRRLGAVLSMDESLAALAVAARSTTAGPGALAQALADGEVITGFTFRGAMHHLAPEDGGVYLGLRAAGRQWERTSWVDYYRLRPEDWPAFRAAVREALHAGPLTLPELGDALARHAAYRHLKPVFDDGAGTLVKPLSWQGDLSLGGTRDGQRLVQRLDDNPRWAGIPPLDEAGPQAIRHYLRTYGPATTDHVHHWLGDNLSAGRKRLEGWLAGLADELVPVDVEGTTAHVLAEDAESLAAARPSEAVTLLPGHDQWVMGVGTHDPHVTPPAHRDAVTRKANPVLVGGVVRGTWTLARPAKDGSRRVTVTWLDDTPGSATALAQEVQRLATALGQDLTLAG</sequence>
<evidence type="ECO:0000313" key="2">
    <source>
        <dbReference type="Proteomes" id="UP000523955"/>
    </source>
</evidence>
<dbReference type="Proteomes" id="UP000523955">
    <property type="component" value="Unassembled WGS sequence"/>
</dbReference>
<dbReference type="RefSeq" id="WP_185254043.1">
    <property type="nucleotide sequence ID" value="NZ_JACKXE010000001.1"/>
</dbReference>
<comment type="caution">
    <text evidence="1">The sequence shown here is derived from an EMBL/GenBank/DDBJ whole genome shotgun (WGS) entry which is preliminary data.</text>
</comment>
<name>A0A7X0RIQ4_9ACTN</name>
<evidence type="ECO:0000313" key="1">
    <source>
        <dbReference type="EMBL" id="MBB6629046.1"/>
    </source>
</evidence>
<dbReference type="InterPro" id="IPR009351">
    <property type="entry name" value="AlkZ-like"/>
</dbReference>
<keyword evidence="2" id="KW-1185">Reference proteome</keyword>